<name>A0A8R1TY73_ONCVO</name>
<evidence type="ECO:0000313" key="1">
    <source>
        <dbReference type="EnsemblMetazoa" id="OVOC7424.1"/>
    </source>
</evidence>
<dbReference type="EnsemblMetazoa" id="OVOC7424.1">
    <property type="protein sequence ID" value="OVOC7424.1"/>
    <property type="gene ID" value="WBGene00244233"/>
</dbReference>
<dbReference type="Gene3D" id="3.90.650.10">
    <property type="entry name" value="PurM-like C-terminal domain"/>
    <property type="match status" value="1"/>
</dbReference>
<reference evidence="2" key="1">
    <citation type="submission" date="2013-10" db="EMBL/GenBank/DDBJ databases">
        <title>Genome sequencing of Onchocerca volvulus.</title>
        <authorList>
            <person name="Cotton J."/>
            <person name="Tsai J."/>
            <person name="Stanley E."/>
            <person name="Tracey A."/>
            <person name="Holroyd N."/>
            <person name="Lustigman S."/>
            <person name="Berriman M."/>
        </authorList>
    </citation>
    <scope>NUCLEOTIDE SEQUENCE</scope>
</reference>
<dbReference type="Proteomes" id="UP000024404">
    <property type="component" value="Unassembled WGS sequence"/>
</dbReference>
<reference evidence="1" key="2">
    <citation type="submission" date="2022-06" db="UniProtKB">
        <authorList>
            <consortium name="EnsemblMetazoa"/>
        </authorList>
    </citation>
    <scope>IDENTIFICATION</scope>
</reference>
<dbReference type="SUPFAM" id="SSF56042">
    <property type="entry name" value="PurM C-terminal domain-like"/>
    <property type="match status" value="1"/>
</dbReference>
<proteinExistence type="predicted"/>
<dbReference type="EMBL" id="CMVM020000200">
    <property type="status" value="NOT_ANNOTATED_CDS"/>
    <property type="molecule type" value="Genomic_DNA"/>
</dbReference>
<dbReference type="InterPro" id="IPR036676">
    <property type="entry name" value="PurM-like_C_sf"/>
</dbReference>
<keyword evidence="2" id="KW-1185">Reference proteome</keyword>
<accession>A0A8R1TY73</accession>
<evidence type="ECO:0000313" key="2">
    <source>
        <dbReference type="Proteomes" id="UP000024404"/>
    </source>
</evidence>
<sequence>MPRSINNVPSHKKPKSGDKIVFIGGKVGRDGIHGATFSSEALSRSIDKRQYTVLLFNRSLLKILRINQNRRLWNCPIHYHYSSRFHNWSVFVFLQFERIKNDGEIRYNLRKAIMQTKRWFSEKNNPLYNDKRLFDVFCIAVTAVSSNAPLASPTPVPQSSLSLGKGNDSSIADQLKNIQLREVSAPALSNSAAVGFSNLLSELEATPSKRKNLCDNSDSRSIGIDAAFPTNAVGSGILRRSRKKQVSNAGNAEQVLIVIERIILLRKPPYGLHDGFS</sequence>
<organism evidence="1 2">
    <name type="scientific">Onchocerca volvulus</name>
    <dbReference type="NCBI Taxonomy" id="6282"/>
    <lineage>
        <taxon>Eukaryota</taxon>
        <taxon>Metazoa</taxon>
        <taxon>Ecdysozoa</taxon>
        <taxon>Nematoda</taxon>
        <taxon>Chromadorea</taxon>
        <taxon>Rhabditida</taxon>
        <taxon>Spirurina</taxon>
        <taxon>Spiruromorpha</taxon>
        <taxon>Filarioidea</taxon>
        <taxon>Onchocercidae</taxon>
        <taxon>Onchocerca</taxon>
    </lineage>
</organism>
<protein>
    <submittedName>
        <fullName evidence="1">Uncharacterized protein</fullName>
    </submittedName>
</protein>
<dbReference type="AlphaFoldDB" id="A0A8R1TY73"/>